<dbReference type="InterPro" id="IPR001223">
    <property type="entry name" value="Glyco_hydro18_cat"/>
</dbReference>
<feature type="disulfide bond" evidence="2">
    <location>
        <begin position="157"/>
        <end position="171"/>
    </location>
</feature>
<dbReference type="Gene3D" id="3.30.60.10">
    <property type="entry name" value="Endochitinase-like"/>
    <property type="match status" value="1"/>
</dbReference>
<dbReference type="SUPFAM" id="SSF57016">
    <property type="entry name" value="Plant lectins/antimicrobial peptides"/>
    <property type="match status" value="1"/>
</dbReference>
<accession>A0A2R6NE93</accession>
<dbReference type="PROSITE" id="PS51910">
    <property type="entry name" value="GH18_2"/>
    <property type="match status" value="1"/>
</dbReference>
<keyword evidence="8" id="KW-1185">Reference proteome</keyword>
<dbReference type="AlphaFoldDB" id="A0A2R6NE93"/>
<feature type="chain" id="PRO_5015337996" evidence="4">
    <location>
        <begin position="20"/>
        <end position="681"/>
    </location>
</feature>
<evidence type="ECO:0000313" key="7">
    <source>
        <dbReference type="EMBL" id="PSR70694.1"/>
    </source>
</evidence>
<feature type="domain" description="Chitin-binding type-1" evidence="5">
    <location>
        <begin position="137"/>
        <end position="185"/>
    </location>
</feature>
<dbReference type="PROSITE" id="PS50941">
    <property type="entry name" value="CHIT_BIND_I_2"/>
    <property type="match status" value="1"/>
</dbReference>
<evidence type="ECO:0000256" key="1">
    <source>
        <dbReference type="ARBA" id="ARBA00022669"/>
    </source>
</evidence>
<dbReference type="InterPro" id="IPR018371">
    <property type="entry name" value="Chitin-binding_1_CS"/>
</dbReference>
<evidence type="ECO:0000256" key="4">
    <source>
        <dbReference type="SAM" id="SignalP"/>
    </source>
</evidence>
<dbReference type="Gene3D" id="3.10.50.10">
    <property type="match status" value="1"/>
</dbReference>
<dbReference type="GO" id="GO:0005975">
    <property type="term" value="P:carbohydrate metabolic process"/>
    <property type="evidence" value="ECO:0007669"/>
    <property type="project" value="InterPro"/>
</dbReference>
<evidence type="ECO:0000259" key="5">
    <source>
        <dbReference type="PROSITE" id="PS50941"/>
    </source>
</evidence>
<dbReference type="SUPFAM" id="SSF51445">
    <property type="entry name" value="(Trans)glycosidases"/>
    <property type="match status" value="1"/>
</dbReference>
<dbReference type="InterPro" id="IPR029070">
    <property type="entry name" value="Chitinase_insertion_sf"/>
</dbReference>
<feature type="signal peptide" evidence="4">
    <location>
        <begin position="1"/>
        <end position="19"/>
    </location>
</feature>
<dbReference type="InterPro" id="IPR036861">
    <property type="entry name" value="Endochitinase-like_sf"/>
</dbReference>
<dbReference type="PROSITE" id="PS00026">
    <property type="entry name" value="CHIT_BIND_I_1"/>
    <property type="match status" value="1"/>
</dbReference>
<dbReference type="InterPro" id="IPR017853">
    <property type="entry name" value="GH"/>
</dbReference>
<evidence type="ECO:0000259" key="6">
    <source>
        <dbReference type="PROSITE" id="PS51910"/>
    </source>
</evidence>
<dbReference type="Pfam" id="PF00187">
    <property type="entry name" value="Chitin_bind_1"/>
    <property type="match status" value="1"/>
</dbReference>
<dbReference type="PANTHER" id="PTHR11177:SF397">
    <property type="entry name" value="CHITINASE"/>
    <property type="match status" value="1"/>
</dbReference>
<dbReference type="Proteomes" id="UP000186601">
    <property type="component" value="Unassembled WGS sequence"/>
</dbReference>
<feature type="region of interest" description="Disordered" evidence="3">
    <location>
        <begin position="23"/>
        <end position="58"/>
    </location>
</feature>
<dbReference type="Pfam" id="PF00704">
    <property type="entry name" value="Glyco_hydro_18"/>
    <property type="match status" value="1"/>
</dbReference>
<dbReference type="GO" id="GO:0008061">
    <property type="term" value="F:chitin binding"/>
    <property type="evidence" value="ECO:0007669"/>
    <property type="project" value="UniProtKB-UniRule"/>
</dbReference>
<dbReference type="OrthoDB" id="73875at2759"/>
<feature type="disulfide bond" evidence="2">
    <location>
        <begin position="152"/>
        <end position="164"/>
    </location>
</feature>
<dbReference type="EMBL" id="MLYV02001335">
    <property type="protein sequence ID" value="PSR70694.1"/>
    <property type="molecule type" value="Genomic_DNA"/>
</dbReference>
<dbReference type="PANTHER" id="PTHR11177">
    <property type="entry name" value="CHITINASE"/>
    <property type="match status" value="1"/>
</dbReference>
<dbReference type="InterPro" id="IPR011583">
    <property type="entry name" value="Chitinase_II/V-like_cat"/>
</dbReference>
<evidence type="ECO:0000256" key="3">
    <source>
        <dbReference type="SAM" id="MobiDB-lite"/>
    </source>
</evidence>
<gene>
    <name evidence="7" type="ORF">PHLCEN_2v13424</name>
</gene>
<feature type="domain" description="GH18" evidence="6">
    <location>
        <begin position="198"/>
        <end position="506"/>
    </location>
</feature>
<dbReference type="Gene3D" id="3.20.20.80">
    <property type="entry name" value="Glycosidases"/>
    <property type="match status" value="2"/>
</dbReference>
<organism evidence="7 8">
    <name type="scientific">Hermanssonia centrifuga</name>
    <dbReference type="NCBI Taxonomy" id="98765"/>
    <lineage>
        <taxon>Eukaryota</taxon>
        <taxon>Fungi</taxon>
        <taxon>Dikarya</taxon>
        <taxon>Basidiomycota</taxon>
        <taxon>Agaricomycotina</taxon>
        <taxon>Agaricomycetes</taxon>
        <taxon>Polyporales</taxon>
        <taxon>Meruliaceae</taxon>
        <taxon>Hermanssonia</taxon>
    </lineage>
</organism>
<reference evidence="7 8" key="1">
    <citation type="submission" date="2018-02" db="EMBL/GenBank/DDBJ databases">
        <title>Genome sequence of the basidiomycete white-rot fungus Phlebia centrifuga.</title>
        <authorList>
            <person name="Granchi Z."/>
            <person name="Peng M."/>
            <person name="de Vries R.P."/>
            <person name="Hilden K."/>
            <person name="Makela M.R."/>
            <person name="Grigoriev I."/>
            <person name="Riley R."/>
        </authorList>
    </citation>
    <scope>NUCLEOTIDE SEQUENCE [LARGE SCALE GENOMIC DNA]</scope>
    <source>
        <strain evidence="7 8">FBCC195</strain>
    </source>
</reference>
<comment type="caution">
    <text evidence="7">The sequence shown here is derived from an EMBL/GenBank/DDBJ whole genome shotgun (WGS) entry which is preliminary data.</text>
</comment>
<evidence type="ECO:0000256" key="2">
    <source>
        <dbReference type="PROSITE-ProRule" id="PRU00261"/>
    </source>
</evidence>
<evidence type="ECO:0000313" key="8">
    <source>
        <dbReference type="Proteomes" id="UP000186601"/>
    </source>
</evidence>
<protein>
    <submittedName>
        <fullName evidence="7">Uncharacterized protein</fullName>
    </submittedName>
</protein>
<keyword evidence="4" id="KW-0732">Signal</keyword>
<comment type="caution">
    <text evidence="2">Lacks conserved residue(s) required for the propagation of feature annotation.</text>
</comment>
<dbReference type="SMART" id="SM00270">
    <property type="entry name" value="ChtBD1"/>
    <property type="match status" value="1"/>
</dbReference>
<sequence>MKLLPLILSSLFITTLAQARERPLARRNTPSKRVTRQKHDFHPESNPAPLKQDTSPAPSASDIWDIFQRVNPPPPSFVQNPLYDPQQKQSPHQAQNWYNPLAAIAKRQASTDPTTDHVPMARVVVPTVSVVMVRSTAETVLEPNAAAGEESCALNVCCSKFGFCGSTDEFCVDECADDPSGHCGKVSVPTNAGASVLSRVIGYYESWAATRPCSAWFPQNVPADGYTHLNFAFAGIDPDSSQIVPGDTNDPSYYSSFTGLKKINLNLKTYISVGGWAFNDPPTQRVFSTVAGDVGKSQTFANSAVAFMIQYGFDGVDIGLTFTAPSSYWYLQHFDLQNLLKYADWINLMSYDLHGTWDAKDAYIGNIVGAHTNLTEIDQSLQLFMRAGVPLNKIVLGLGFYGRSFELSDANCAAPGCPYENLFSKIGHASYLFSVSTVPRLQDHVPQQLVSCLGINVNQWVSYDDADTFKQKIDYANGGGLGGVMVWAADQDDFAGSALSAILGQPVGTAIPAPDGFGSNDAQSCTVMDCGVACPSGFVQPILTVAAKPEVVRFVAQQEINLKTVNGAAQVCQVGEISLAGDSFLLQIWYAVDHILLLESALTLAYSGLTDAQLEMGQSYWGDWKQKWYDIFGTGACPGNAVTAPFTLDELFDNPPEDEDMSYKLQTETINDDNPDAGSGE</sequence>
<dbReference type="STRING" id="98765.A0A2R6NE93"/>
<dbReference type="SMART" id="SM00636">
    <property type="entry name" value="Glyco_18"/>
    <property type="match status" value="1"/>
</dbReference>
<dbReference type="InterPro" id="IPR001002">
    <property type="entry name" value="Chitin-bd_1"/>
</dbReference>
<dbReference type="InterPro" id="IPR050314">
    <property type="entry name" value="Glycosyl_Hydrlase_18"/>
</dbReference>
<keyword evidence="2" id="KW-1015">Disulfide bond</keyword>
<name>A0A2R6NE93_9APHY</name>
<proteinExistence type="predicted"/>
<dbReference type="CDD" id="cd00035">
    <property type="entry name" value="ChtBD1"/>
    <property type="match status" value="1"/>
</dbReference>
<keyword evidence="1 2" id="KW-0147">Chitin-binding</keyword>